<sequence>MVDCEDENGTNGWRSHCEAIGLTENRYRLNAEGDLHTIPLDDWRHSDTGGDTLNFIQEQTEAYLREERVLNYIDMIAQKAVEIRRQRAATEQWERFAVDVTYRCNKCKNKQYDTRAKLREHLQKGVGHKGERVSDGRELEMRLNAARTIH</sequence>
<gene>
    <name evidence="1" type="ORF">FPOA_06734</name>
</gene>
<comment type="caution">
    <text evidence="1">The sequence shown here is derived from an EMBL/GenBank/DDBJ whole genome shotgun (WGS) entry which is preliminary data.</text>
</comment>
<dbReference type="STRING" id="36050.A0A1B8AIK7"/>
<dbReference type="AlphaFoldDB" id="A0A1B8AIK7"/>
<dbReference type="EMBL" id="LYXU01000003">
    <property type="protein sequence ID" value="OBS20362.1"/>
    <property type="molecule type" value="Genomic_DNA"/>
</dbReference>
<evidence type="ECO:0008006" key="3">
    <source>
        <dbReference type="Google" id="ProtNLM"/>
    </source>
</evidence>
<evidence type="ECO:0000313" key="2">
    <source>
        <dbReference type="Proteomes" id="UP000091967"/>
    </source>
</evidence>
<accession>A0A1B8AIK7</accession>
<organism evidence="1 2">
    <name type="scientific">Fusarium poae</name>
    <dbReference type="NCBI Taxonomy" id="36050"/>
    <lineage>
        <taxon>Eukaryota</taxon>
        <taxon>Fungi</taxon>
        <taxon>Dikarya</taxon>
        <taxon>Ascomycota</taxon>
        <taxon>Pezizomycotina</taxon>
        <taxon>Sordariomycetes</taxon>
        <taxon>Hypocreomycetidae</taxon>
        <taxon>Hypocreales</taxon>
        <taxon>Nectriaceae</taxon>
        <taxon>Fusarium</taxon>
    </lineage>
</organism>
<proteinExistence type="predicted"/>
<keyword evidence="2" id="KW-1185">Reference proteome</keyword>
<evidence type="ECO:0000313" key="1">
    <source>
        <dbReference type="EMBL" id="OBS20362.1"/>
    </source>
</evidence>
<reference evidence="1 2" key="1">
    <citation type="submission" date="2016-06" db="EMBL/GenBank/DDBJ databases">
        <title>Living apart together: crosstalk between the core and supernumerary genomes in a fungal plant pathogen.</title>
        <authorList>
            <person name="Vanheule A."/>
            <person name="Audenaert K."/>
            <person name="Warris S."/>
            <person name="Van De Geest H."/>
            <person name="Schijlen E."/>
            <person name="Hofte M."/>
            <person name="De Saeger S."/>
            <person name="Haesaert G."/>
            <person name="Waalwijk C."/>
            <person name="Van Der Lee T."/>
        </authorList>
    </citation>
    <scope>NUCLEOTIDE SEQUENCE [LARGE SCALE GENOMIC DNA]</scope>
    <source>
        <strain evidence="1 2">2516</strain>
    </source>
</reference>
<name>A0A1B8AIK7_FUSPO</name>
<protein>
    <recommendedName>
        <fullName evidence="3">C2H2-type domain-containing protein</fullName>
    </recommendedName>
</protein>
<dbReference type="Proteomes" id="UP000091967">
    <property type="component" value="Unassembled WGS sequence"/>
</dbReference>